<keyword evidence="7" id="KW-1185">Reference proteome</keyword>
<proteinExistence type="predicted"/>
<reference evidence="7" key="1">
    <citation type="journal article" date="2019" name="Int. J. Syst. Evol. Microbiol.">
        <title>The Global Catalogue of Microorganisms (GCM) 10K type strain sequencing project: providing services to taxonomists for standard genome sequencing and annotation.</title>
        <authorList>
            <consortium name="The Broad Institute Genomics Platform"/>
            <consortium name="The Broad Institute Genome Sequencing Center for Infectious Disease"/>
            <person name="Wu L."/>
            <person name="Ma J."/>
        </authorList>
    </citation>
    <scope>NUCLEOTIDE SEQUENCE [LARGE SCALE GENOMIC DNA]</scope>
    <source>
        <strain evidence="7">CGMCC 1.15475</strain>
    </source>
</reference>
<keyword evidence="3" id="KW-0808">Transferase</keyword>
<dbReference type="InterPro" id="IPR015421">
    <property type="entry name" value="PyrdxlP-dep_Trfase_major"/>
</dbReference>
<dbReference type="RefSeq" id="WP_377339717.1">
    <property type="nucleotide sequence ID" value="NZ_JBHUFW010000005.1"/>
</dbReference>
<feature type="domain" description="Aminotransferase class I/classII large" evidence="5">
    <location>
        <begin position="31"/>
        <end position="384"/>
    </location>
</feature>
<keyword evidence="4" id="KW-0663">Pyridoxal phosphate</keyword>
<evidence type="ECO:0000256" key="4">
    <source>
        <dbReference type="ARBA" id="ARBA00022898"/>
    </source>
</evidence>
<dbReference type="GO" id="GO:0008483">
    <property type="term" value="F:transaminase activity"/>
    <property type="evidence" value="ECO:0007669"/>
    <property type="project" value="UniProtKB-KW"/>
</dbReference>
<dbReference type="InterPro" id="IPR015422">
    <property type="entry name" value="PyrdxlP-dep_Trfase_small"/>
</dbReference>
<dbReference type="CDD" id="cd00609">
    <property type="entry name" value="AAT_like"/>
    <property type="match status" value="1"/>
</dbReference>
<dbReference type="InterPro" id="IPR015424">
    <property type="entry name" value="PyrdxlP-dep_Trfase"/>
</dbReference>
<dbReference type="SUPFAM" id="SSF53383">
    <property type="entry name" value="PLP-dependent transferases"/>
    <property type="match status" value="1"/>
</dbReference>
<organism evidence="6 7">
    <name type="scientific">Planococcus chinensis</name>
    <dbReference type="NCBI Taxonomy" id="272917"/>
    <lineage>
        <taxon>Bacteria</taxon>
        <taxon>Bacillati</taxon>
        <taxon>Bacillota</taxon>
        <taxon>Bacilli</taxon>
        <taxon>Bacillales</taxon>
        <taxon>Caryophanaceae</taxon>
        <taxon>Planococcus</taxon>
    </lineage>
</organism>
<name>A0ABW4QH43_9BACL</name>
<evidence type="ECO:0000256" key="1">
    <source>
        <dbReference type="ARBA" id="ARBA00001933"/>
    </source>
</evidence>
<dbReference type="Proteomes" id="UP001597273">
    <property type="component" value="Unassembled WGS sequence"/>
</dbReference>
<dbReference type="EMBL" id="JBHUFW010000005">
    <property type="protein sequence ID" value="MFD1862911.1"/>
    <property type="molecule type" value="Genomic_DNA"/>
</dbReference>
<comment type="caution">
    <text evidence="6">The sequence shown here is derived from an EMBL/GenBank/DDBJ whole genome shotgun (WGS) entry which is preliminary data.</text>
</comment>
<gene>
    <name evidence="6" type="ORF">ACFSDB_08200</name>
</gene>
<keyword evidence="2 6" id="KW-0032">Aminotransferase</keyword>
<dbReference type="Pfam" id="PF00155">
    <property type="entry name" value="Aminotran_1_2"/>
    <property type="match status" value="1"/>
</dbReference>
<dbReference type="PANTHER" id="PTHR42790:SF19">
    <property type="entry name" value="KYNURENINE_ALPHA-AMINOADIPATE AMINOTRANSFERASE, MITOCHONDRIAL"/>
    <property type="match status" value="1"/>
</dbReference>
<sequence>MKEEIPFSKDIALAFKNEPPGSWLLDLPEGCIRLSSGYPEPSLVPVEEVKSAVVRLLDEEGDLPLHYKGSPRMPKLAAMIQERMAKRGVDLTEQEILVTSGACQAIDLVSRVLLDSKAVVALEAPTYMEALEVFGNYTEHFMNVPVDENGMDTTRFAEMLANRKREGLTLPRILYTIPSSQNPTGTTMTLERRARLIELAEEYGFLILEDDAYGELNFGDAPRLLKALDRGNRVIHIGSLSKVVAPGMRIGWAAGPEEIITTMNWFKKDLHHPFGQATMTTFLEDIDFDAHVEKLSAAYKRKCEVMIAALEKFLPPAVTWYTPEGGYFVWVRIPGVDTMEMLPQALDAGVSYVPGNYFFQSPENNEFLRLSFSYATDEEIVKGVELLGEVAGRNI</sequence>
<evidence type="ECO:0000313" key="6">
    <source>
        <dbReference type="EMBL" id="MFD1862911.1"/>
    </source>
</evidence>
<evidence type="ECO:0000256" key="3">
    <source>
        <dbReference type="ARBA" id="ARBA00022679"/>
    </source>
</evidence>
<dbReference type="PANTHER" id="PTHR42790">
    <property type="entry name" value="AMINOTRANSFERASE"/>
    <property type="match status" value="1"/>
</dbReference>
<evidence type="ECO:0000313" key="7">
    <source>
        <dbReference type="Proteomes" id="UP001597273"/>
    </source>
</evidence>
<accession>A0ABW4QH43</accession>
<protein>
    <submittedName>
        <fullName evidence="6">PLP-dependent aminotransferase family protein</fullName>
    </submittedName>
</protein>
<dbReference type="InterPro" id="IPR050859">
    <property type="entry name" value="Class-I_PLP-dep_aminotransf"/>
</dbReference>
<dbReference type="InterPro" id="IPR004839">
    <property type="entry name" value="Aminotransferase_I/II_large"/>
</dbReference>
<evidence type="ECO:0000256" key="2">
    <source>
        <dbReference type="ARBA" id="ARBA00022576"/>
    </source>
</evidence>
<evidence type="ECO:0000259" key="5">
    <source>
        <dbReference type="Pfam" id="PF00155"/>
    </source>
</evidence>
<dbReference type="Gene3D" id="3.90.1150.10">
    <property type="entry name" value="Aspartate Aminotransferase, domain 1"/>
    <property type="match status" value="1"/>
</dbReference>
<dbReference type="Gene3D" id="3.40.640.10">
    <property type="entry name" value="Type I PLP-dependent aspartate aminotransferase-like (Major domain)"/>
    <property type="match status" value="1"/>
</dbReference>
<comment type="cofactor">
    <cofactor evidence="1">
        <name>pyridoxal 5'-phosphate</name>
        <dbReference type="ChEBI" id="CHEBI:597326"/>
    </cofactor>
</comment>